<dbReference type="Pfam" id="PF01257">
    <property type="entry name" value="2Fe-2S_thioredx"/>
    <property type="match status" value="1"/>
</dbReference>
<accession>A0A9D2ILM6</accession>
<dbReference type="AlphaFoldDB" id="A0A9D2ILM6"/>
<dbReference type="EMBL" id="DXCC01000008">
    <property type="protein sequence ID" value="HIZ14925.1"/>
    <property type="molecule type" value="Genomic_DNA"/>
</dbReference>
<dbReference type="Gene3D" id="3.40.30.10">
    <property type="entry name" value="Glutaredoxin"/>
    <property type="match status" value="1"/>
</dbReference>
<proteinExistence type="predicted"/>
<gene>
    <name evidence="1" type="ORF">H9816_03310</name>
</gene>
<evidence type="ECO:0000313" key="2">
    <source>
        <dbReference type="Proteomes" id="UP000824014"/>
    </source>
</evidence>
<dbReference type="SUPFAM" id="SSF52833">
    <property type="entry name" value="Thioredoxin-like"/>
    <property type="match status" value="1"/>
</dbReference>
<organism evidence="1 2">
    <name type="scientific">Candidatus Tidjanibacter faecipullorum</name>
    <dbReference type="NCBI Taxonomy" id="2838766"/>
    <lineage>
        <taxon>Bacteria</taxon>
        <taxon>Pseudomonadati</taxon>
        <taxon>Bacteroidota</taxon>
        <taxon>Bacteroidia</taxon>
        <taxon>Bacteroidales</taxon>
        <taxon>Rikenellaceae</taxon>
        <taxon>Tidjanibacter</taxon>
    </lineage>
</organism>
<dbReference type="InterPro" id="IPR036249">
    <property type="entry name" value="Thioredoxin-like_sf"/>
</dbReference>
<dbReference type="Proteomes" id="UP000824014">
    <property type="component" value="Unassembled WGS sequence"/>
</dbReference>
<sequence>MNKRRISICLGSSCFARGNNVNLTEIKRFLAEKELEADVVFSGRLCEDMCSRGPIVCIDDRVYEEVTLSLLHKILEEEFKC</sequence>
<dbReference type="CDD" id="cd02980">
    <property type="entry name" value="TRX_Fd_family"/>
    <property type="match status" value="1"/>
</dbReference>
<name>A0A9D2ILM6_9BACT</name>
<protein>
    <submittedName>
        <fullName evidence="1">(2Fe-2S) ferredoxin domain-containing protein</fullName>
    </submittedName>
</protein>
<comment type="caution">
    <text evidence="1">The sequence shown here is derived from an EMBL/GenBank/DDBJ whole genome shotgun (WGS) entry which is preliminary data.</text>
</comment>
<reference evidence="1" key="1">
    <citation type="journal article" date="2021" name="PeerJ">
        <title>Extensive microbial diversity within the chicken gut microbiome revealed by metagenomics and culture.</title>
        <authorList>
            <person name="Gilroy R."/>
            <person name="Ravi A."/>
            <person name="Getino M."/>
            <person name="Pursley I."/>
            <person name="Horton D.L."/>
            <person name="Alikhan N.F."/>
            <person name="Baker D."/>
            <person name="Gharbi K."/>
            <person name="Hall N."/>
            <person name="Watson M."/>
            <person name="Adriaenssens E.M."/>
            <person name="Foster-Nyarko E."/>
            <person name="Jarju S."/>
            <person name="Secka A."/>
            <person name="Antonio M."/>
            <person name="Oren A."/>
            <person name="Chaudhuri R.R."/>
            <person name="La Ragione R."/>
            <person name="Hildebrand F."/>
            <person name="Pallen M.J."/>
        </authorList>
    </citation>
    <scope>NUCLEOTIDE SEQUENCE</scope>
    <source>
        <strain evidence="1">ChiHjej11B10-19426</strain>
    </source>
</reference>
<reference evidence="1" key="2">
    <citation type="submission" date="2021-04" db="EMBL/GenBank/DDBJ databases">
        <authorList>
            <person name="Gilroy R."/>
        </authorList>
    </citation>
    <scope>NUCLEOTIDE SEQUENCE</scope>
    <source>
        <strain evidence="1">ChiHjej11B10-19426</strain>
    </source>
</reference>
<evidence type="ECO:0000313" key="1">
    <source>
        <dbReference type="EMBL" id="HIZ14925.1"/>
    </source>
</evidence>